<dbReference type="AlphaFoldDB" id="A0A0Q0YT72"/>
<reference evidence="3" key="2">
    <citation type="submission" date="2019-12" db="EMBL/GenBank/DDBJ databases">
        <title>SpeciesPrimer: A bioinformatics pipeline dedicated to the design of qPCR primers for the quantification of bacterial species.</title>
        <authorList>
            <person name="Dreier M."/>
            <person name="Berthoud H."/>
            <person name="Shani N."/>
            <person name="Wechsler D."/>
            <person name="Junier P."/>
        </authorList>
    </citation>
    <scope>NUCLEOTIDE SEQUENCE</scope>
    <source>
        <strain evidence="3">FAM13073</strain>
    </source>
</reference>
<dbReference type="InterPro" id="IPR052366">
    <property type="entry name" value="GTP_Pyrophosphokinase"/>
</dbReference>
<evidence type="ECO:0000313" key="4">
    <source>
        <dbReference type="EMBL" id="MBF7114050.1"/>
    </source>
</evidence>
<dbReference type="Proteomes" id="UP001214131">
    <property type="component" value="Chromosome"/>
</dbReference>
<dbReference type="InterPro" id="IPR007685">
    <property type="entry name" value="RelA_SpoT"/>
</dbReference>
<dbReference type="EMBL" id="WENB01000002">
    <property type="protein sequence ID" value="KAF0414126.1"/>
    <property type="molecule type" value="Genomic_DNA"/>
</dbReference>
<keyword evidence="7" id="KW-1185">Reference proteome</keyword>
<evidence type="ECO:0000259" key="2">
    <source>
        <dbReference type="SMART" id="SM00954"/>
    </source>
</evidence>
<evidence type="ECO:0000256" key="1">
    <source>
        <dbReference type="ARBA" id="ARBA00004976"/>
    </source>
</evidence>
<dbReference type="Proteomes" id="UP000743107">
    <property type="component" value="Unassembled WGS sequence"/>
</dbReference>
<organism evidence="4 8">
    <name type="scientific">Pediococcus pentosaceus</name>
    <dbReference type="NCBI Taxonomy" id="1255"/>
    <lineage>
        <taxon>Bacteria</taxon>
        <taxon>Bacillati</taxon>
        <taxon>Bacillota</taxon>
        <taxon>Bacilli</taxon>
        <taxon>Lactobacillales</taxon>
        <taxon>Lactobacillaceae</taxon>
        <taxon>Pediococcus</taxon>
    </lineage>
</organism>
<dbReference type="RefSeq" id="WP_002832910.1">
    <property type="nucleotide sequence ID" value="NZ_BEWQ01000001.1"/>
</dbReference>
<reference evidence="4" key="4">
    <citation type="submission" date="2020-11" db="EMBL/GenBank/DDBJ databases">
        <title>Antibiotic susceptibility profiles of Pediococcus pentosaceus from various origins and their implications for the safety assessment of strains with food-technology applications.</title>
        <authorList>
            <person name="Shani N."/>
            <person name="Oberhaensli S."/>
            <person name="Arias E."/>
        </authorList>
    </citation>
    <scope>NUCLEOTIDE SEQUENCE</scope>
    <source>
        <strain evidence="5">FAM 19164</strain>
        <strain evidence="4">FAM 24207</strain>
    </source>
</reference>
<evidence type="ECO:0000313" key="8">
    <source>
        <dbReference type="Proteomes" id="UP001194632"/>
    </source>
</evidence>
<reference evidence="7" key="3">
    <citation type="submission" date="2020-03" db="EMBL/GenBank/DDBJ databases">
        <title>SpeciesPrimer: A bioinformatics pipeline dedicated to the design of qPCR primers for the quantification of bacterial species.</title>
        <authorList>
            <person name="Dreier M."/>
            <person name="Berthoud H."/>
            <person name="Shani N."/>
            <person name="Wechsler D."/>
            <person name="Junier P."/>
        </authorList>
    </citation>
    <scope>NUCLEOTIDE SEQUENCE [LARGE SCALE GENOMIC DNA]</scope>
    <source>
        <strain evidence="7">FAM13073</strain>
    </source>
</reference>
<reference evidence="6 9" key="5">
    <citation type="submission" date="2023-02" db="EMBL/GenBank/DDBJ databases">
        <title>Comparative genomics and fermentation flavor characterization of five lactic acid bacteria reveal flavor biosynthesis metabolic pathways in fermented muskmelon puree.</title>
        <authorList>
            <person name="Yuan L."/>
            <person name="Li M."/>
            <person name="Xu X."/>
            <person name="Lao F."/>
            <person name="Wu J."/>
        </authorList>
    </citation>
    <scope>NUCLEOTIDE SEQUENCE [LARGE SCALE GENOMIC DNA]</scope>
    <source>
        <strain evidence="6 9">Ca-4</strain>
    </source>
</reference>
<evidence type="ECO:0000313" key="7">
    <source>
        <dbReference type="Proteomes" id="UP000472573"/>
    </source>
</evidence>
<dbReference type="Pfam" id="PF04607">
    <property type="entry name" value="RelA_SpoT"/>
    <property type="match status" value="1"/>
</dbReference>
<comment type="pathway">
    <text evidence="1">Purine metabolism; ppGpp biosynthesis; ppGpp from GTP: step 1/2.</text>
</comment>
<dbReference type="Proteomes" id="UP000472573">
    <property type="component" value="Unassembled WGS sequence"/>
</dbReference>
<evidence type="ECO:0000313" key="9">
    <source>
        <dbReference type="Proteomes" id="UP001214131"/>
    </source>
</evidence>
<proteinExistence type="predicted"/>
<evidence type="ECO:0000313" key="5">
    <source>
        <dbReference type="EMBL" id="MBF7126904.1"/>
    </source>
</evidence>
<dbReference type="EMBL" id="CP118739">
    <property type="protein sequence ID" value="WEA56656.1"/>
    <property type="molecule type" value="Genomic_DNA"/>
</dbReference>
<dbReference type="GO" id="GO:0015970">
    <property type="term" value="P:guanosine tetraphosphate biosynthetic process"/>
    <property type="evidence" value="ECO:0007669"/>
    <property type="project" value="UniProtKB-UniPathway"/>
</dbReference>
<gene>
    <name evidence="3" type="ORF">GBO79_04475</name>
    <name evidence="4" type="ORF">ITQ90_00580</name>
    <name evidence="5" type="ORF">ITQ97_03595</name>
    <name evidence="6" type="ORF">PWB86_05495</name>
</gene>
<dbReference type="PANTHER" id="PTHR47837">
    <property type="entry name" value="GTP PYROPHOSPHOKINASE YJBM"/>
    <property type="match status" value="1"/>
</dbReference>
<dbReference type="PANTHER" id="PTHR47837:SF2">
    <property type="entry name" value="GTP PYROPHOSPHOKINASE YWAC"/>
    <property type="match status" value="1"/>
</dbReference>
<dbReference type="SUPFAM" id="SSF81301">
    <property type="entry name" value="Nucleotidyltransferase"/>
    <property type="match status" value="1"/>
</dbReference>
<feature type="domain" description="RelA/SpoT" evidence="2">
    <location>
        <begin position="72"/>
        <end position="195"/>
    </location>
</feature>
<dbReference type="EMBL" id="JADOFV010000002">
    <property type="protein sequence ID" value="MBF7126904.1"/>
    <property type="molecule type" value="Genomic_DNA"/>
</dbReference>
<dbReference type="EMBL" id="JADOFP010000001">
    <property type="protein sequence ID" value="MBF7114050.1"/>
    <property type="molecule type" value="Genomic_DNA"/>
</dbReference>
<dbReference type="SMART" id="SM00954">
    <property type="entry name" value="RelA_SpoT"/>
    <property type="match status" value="1"/>
</dbReference>
<evidence type="ECO:0000313" key="6">
    <source>
        <dbReference type="EMBL" id="WEA56656.1"/>
    </source>
</evidence>
<accession>A0A0Q0YT72</accession>
<dbReference type="CDD" id="cd05399">
    <property type="entry name" value="NT_Rel-Spo_like"/>
    <property type="match status" value="1"/>
</dbReference>
<dbReference type="Gene3D" id="1.10.287.860">
    <property type="entry name" value="Nucleotidyltransferase"/>
    <property type="match status" value="1"/>
</dbReference>
<dbReference type="Gene3D" id="3.30.460.10">
    <property type="entry name" value="Beta Polymerase, domain 2"/>
    <property type="match status" value="1"/>
</dbReference>
<name>A0A0Q0YT72_PEDPE</name>
<sequence length="236" mass="27452">MILERSNMFNNEGINKELTRVIGSEHVQEFSNLVRYYRLCQSAVNEIGTKLENLDGEYRGEYDHNPIHHMEQRMKTITSLFNKAEKKHLDRDIESIKQNIFDIGGIRVVTNYISDVYTIQKNLLSQSDITLIKTKDYIKNPKPSGYRSVHLVVSVPVFLSTGPVNTPVEIQIRTVGMDMWASLEHKLRYKTNVADEKVEHFENQLVEDANEIFKIESNMQNIYRELSDPRVFKDEG</sequence>
<reference evidence="3" key="1">
    <citation type="submission" date="2019-10" db="EMBL/GenBank/DDBJ databases">
        <authorList>
            <person name="Irmler S."/>
            <person name="Berthoud H."/>
            <person name="Roetschi A."/>
            <person name="Arias E."/>
            <person name="Shani N."/>
            <person name="Wuethrich D."/>
            <person name="Bruggmann R."/>
        </authorList>
    </citation>
    <scope>NUCLEOTIDE SEQUENCE</scope>
    <source>
        <strain evidence="3">FAM13073</strain>
    </source>
</reference>
<protein>
    <submittedName>
        <fullName evidence="4">GTP pyrophosphokinase family protein</fullName>
    </submittedName>
</protein>
<dbReference type="InterPro" id="IPR043519">
    <property type="entry name" value="NT_sf"/>
</dbReference>
<evidence type="ECO:0000313" key="3">
    <source>
        <dbReference type="EMBL" id="KAF0414126.1"/>
    </source>
</evidence>
<dbReference type="Proteomes" id="UP001194632">
    <property type="component" value="Unassembled WGS sequence"/>
</dbReference>